<evidence type="ECO:0000256" key="2">
    <source>
        <dbReference type="ARBA" id="ARBA00013194"/>
    </source>
</evidence>
<evidence type="ECO:0000256" key="4">
    <source>
        <dbReference type="ARBA" id="ARBA00023235"/>
    </source>
</evidence>
<dbReference type="Pfam" id="PF00254">
    <property type="entry name" value="FKBP_C"/>
    <property type="match status" value="1"/>
</dbReference>
<dbReference type="PANTHER" id="PTHR43811:SF19">
    <property type="entry name" value="39 KDA FK506-BINDING NUCLEAR PROTEIN"/>
    <property type="match status" value="1"/>
</dbReference>
<comment type="catalytic activity">
    <reaction evidence="1 5">
        <text>[protein]-peptidylproline (omega=180) = [protein]-peptidylproline (omega=0)</text>
        <dbReference type="Rhea" id="RHEA:16237"/>
        <dbReference type="Rhea" id="RHEA-COMP:10747"/>
        <dbReference type="Rhea" id="RHEA-COMP:10748"/>
        <dbReference type="ChEBI" id="CHEBI:83833"/>
        <dbReference type="ChEBI" id="CHEBI:83834"/>
        <dbReference type="EC" id="5.2.1.8"/>
    </reaction>
</comment>
<feature type="compositionally biased region" description="Low complexity" evidence="6">
    <location>
        <begin position="72"/>
        <end position="81"/>
    </location>
</feature>
<dbReference type="InterPro" id="IPR001179">
    <property type="entry name" value="PPIase_FKBP_dom"/>
</dbReference>
<evidence type="ECO:0000256" key="5">
    <source>
        <dbReference type="PROSITE-ProRule" id="PRU00277"/>
    </source>
</evidence>
<reference evidence="7" key="1">
    <citation type="submission" date="2020-11" db="EMBL/GenBank/DDBJ databases">
        <authorList>
            <person name="Tran Van P."/>
        </authorList>
    </citation>
    <scope>NUCLEOTIDE SEQUENCE</scope>
</reference>
<dbReference type="EC" id="5.2.1.8" evidence="2 5"/>
<name>A0A7R8WWG8_9CRUS</name>
<keyword evidence="4 5" id="KW-0413">Isomerase</keyword>
<dbReference type="OrthoDB" id="1902587at2759"/>
<evidence type="ECO:0000256" key="1">
    <source>
        <dbReference type="ARBA" id="ARBA00000971"/>
    </source>
</evidence>
<dbReference type="InterPro" id="IPR046357">
    <property type="entry name" value="PPIase_dom_sf"/>
</dbReference>
<accession>A0A7R8WWG8</accession>
<dbReference type="Gene3D" id="3.10.50.40">
    <property type="match status" value="1"/>
</dbReference>
<feature type="region of interest" description="Disordered" evidence="6">
    <location>
        <begin position="53"/>
        <end position="81"/>
    </location>
</feature>
<evidence type="ECO:0000256" key="6">
    <source>
        <dbReference type="SAM" id="MobiDB-lite"/>
    </source>
</evidence>
<keyword evidence="3 5" id="KW-0697">Rotamase</keyword>
<dbReference type="SUPFAM" id="SSF54534">
    <property type="entry name" value="FKBP-like"/>
    <property type="match status" value="1"/>
</dbReference>
<evidence type="ECO:0000256" key="3">
    <source>
        <dbReference type="ARBA" id="ARBA00023110"/>
    </source>
</evidence>
<dbReference type="AlphaFoldDB" id="A0A7R8WWG8"/>
<proteinExistence type="predicted"/>
<gene>
    <name evidence="7" type="ORF">CTOB1V02_LOCUS17005</name>
</gene>
<dbReference type="EMBL" id="OB718013">
    <property type="protein sequence ID" value="CAD7239190.1"/>
    <property type="molecule type" value="Genomic_DNA"/>
</dbReference>
<evidence type="ECO:0000313" key="7">
    <source>
        <dbReference type="EMBL" id="CAD7239190.1"/>
    </source>
</evidence>
<feature type="non-terminal residue" evidence="7">
    <location>
        <position position="81"/>
    </location>
</feature>
<dbReference type="PROSITE" id="PS50059">
    <property type="entry name" value="FKBP_PPIASE"/>
    <property type="match status" value="1"/>
</dbReference>
<dbReference type="GO" id="GO:0003755">
    <property type="term" value="F:peptidyl-prolyl cis-trans isomerase activity"/>
    <property type="evidence" value="ECO:0007669"/>
    <property type="project" value="UniProtKB-KW"/>
</dbReference>
<protein>
    <recommendedName>
        <fullName evidence="2 5">peptidylprolyl isomerase</fullName>
        <ecNumber evidence="2 5">5.2.1.8</ecNumber>
    </recommendedName>
</protein>
<sequence>MIPGWKEGLPLMKEGGKYKFYVPAELGYGEQGNQAIAPNATLIFEVELISVTENTQQPGGPQGGGMQLTPEQLQQMMQQQQ</sequence>
<dbReference type="PANTHER" id="PTHR43811">
    <property type="entry name" value="FKBP-TYPE PEPTIDYL-PROLYL CIS-TRANS ISOMERASE FKPA"/>
    <property type="match status" value="1"/>
</dbReference>
<organism evidence="7">
    <name type="scientific">Cyprideis torosa</name>
    <dbReference type="NCBI Taxonomy" id="163714"/>
    <lineage>
        <taxon>Eukaryota</taxon>
        <taxon>Metazoa</taxon>
        <taxon>Ecdysozoa</taxon>
        <taxon>Arthropoda</taxon>
        <taxon>Crustacea</taxon>
        <taxon>Oligostraca</taxon>
        <taxon>Ostracoda</taxon>
        <taxon>Podocopa</taxon>
        <taxon>Podocopida</taxon>
        <taxon>Cytherocopina</taxon>
        <taxon>Cytheroidea</taxon>
        <taxon>Cytherideidae</taxon>
        <taxon>Cyprideis</taxon>
    </lineage>
</organism>